<keyword evidence="10" id="KW-1185">Reference proteome</keyword>
<reference evidence="9 10" key="1">
    <citation type="journal article" date="2020" name="Nat. Commun.">
        <title>Genome of Tripterygium wilfordii and identification of cytochrome P450 involved in triptolide biosynthesis.</title>
        <authorList>
            <person name="Tu L."/>
            <person name="Su P."/>
            <person name="Zhang Z."/>
            <person name="Gao L."/>
            <person name="Wang J."/>
            <person name="Hu T."/>
            <person name="Zhou J."/>
            <person name="Zhang Y."/>
            <person name="Zhao Y."/>
            <person name="Liu Y."/>
            <person name="Song Y."/>
            <person name="Tong Y."/>
            <person name="Lu Y."/>
            <person name="Yang J."/>
            <person name="Xu C."/>
            <person name="Jia M."/>
            <person name="Peters R.J."/>
            <person name="Huang L."/>
            <person name="Gao W."/>
        </authorList>
    </citation>
    <scope>NUCLEOTIDE SEQUENCE [LARGE SCALE GENOMIC DNA]</scope>
    <source>
        <strain evidence="10">cv. XIE 37</strain>
        <tissue evidence="9">Leaf</tissue>
    </source>
</reference>
<feature type="transmembrane region" description="Helical" evidence="6">
    <location>
        <begin position="243"/>
        <end position="263"/>
    </location>
</feature>
<feature type="transmembrane region" description="Helical" evidence="6">
    <location>
        <begin position="301"/>
        <end position="320"/>
    </location>
</feature>
<evidence type="ECO:0000256" key="6">
    <source>
        <dbReference type="RuleBase" id="RU363077"/>
    </source>
</evidence>
<feature type="transmembrane region" description="Helical" evidence="6">
    <location>
        <begin position="73"/>
        <end position="93"/>
    </location>
</feature>
<accession>A0A7J7D203</accession>
<dbReference type="Proteomes" id="UP000593562">
    <property type="component" value="Unassembled WGS sequence"/>
</dbReference>
<name>A0A7J7D203_TRIWF</name>
<proteinExistence type="inferred from homology"/>
<feature type="domain" description="EamA" evidence="8">
    <location>
        <begin position="27"/>
        <end position="151"/>
    </location>
</feature>
<dbReference type="InterPro" id="IPR037185">
    <property type="entry name" value="EmrE-like"/>
</dbReference>
<protein>
    <recommendedName>
        <fullName evidence="6">WAT1-related protein</fullName>
    </recommendedName>
</protein>
<feature type="compositionally biased region" description="Polar residues" evidence="7">
    <location>
        <begin position="335"/>
        <end position="344"/>
    </location>
</feature>
<organism evidence="9 10">
    <name type="scientific">Tripterygium wilfordii</name>
    <name type="common">Thunder God vine</name>
    <dbReference type="NCBI Taxonomy" id="458696"/>
    <lineage>
        <taxon>Eukaryota</taxon>
        <taxon>Viridiplantae</taxon>
        <taxon>Streptophyta</taxon>
        <taxon>Embryophyta</taxon>
        <taxon>Tracheophyta</taxon>
        <taxon>Spermatophyta</taxon>
        <taxon>Magnoliopsida</taxon>
        <taxon>eudicotyledons</taxon>
        <taxon>Gunneridae</taxon>
        <taxon>Pentapetalae</taxon>
        <taxon>rosids</taxon>
        <taxon>fabids</taxon>
        <taxon>Celastrales</taxon>
        <taxon>Celastraceae</taxon>
        <taxon>Tripterygium</taxon>
    </lineage>
</organism>
<feature type="transmembrane region" description="Helical" evidence="6">
    <location>
        <begin position="45"/>
        <end position="61"/>
    </location>
</feature>
<feature type="transmembrane region" description="Helical" evidence="6">
    <location>
        <begin position="210"/>
        <end position="231"/>
    </location>
</feature>
<dbReference type="SUPFAM" id="SSF103481">
    <property type="entry name" value="Multidrug resistance efflux transporter EmrE"/>
    <property type="match status" value="2"/>
</dbReference>
<dbReference type="InterPro" id="IPR030184">
    <property type="entry name" value="WAT1-related"/>
</dbReference>
<evidence type="ECO:0000256" key="1">
    <source>
        <dbReference type="ARBA" id="ARBA00004141"/>
    </source>
</evidence>
<feature type="transmembrane region" description="Helical" evidence="6">
    <location>
        <begin position="105"/>
        <end position="121"/>
    </location>
</feature>
<evidence type="ECO:0000256" key="7">
    <source>
        <dbReference type="SAM" id="MobiDB-lite"/>
    </source>
</evidence>
<evidence type="ECO:0000313" key="10">
    <source>
        <dbReference type="Proteomes" id="UP000593562"/>
    </source>
</evidence>
<evidence type="ECO:0000259" key="8">
    <source>
        <dbReference type="Pfam" id="PF00892"/>
    </source>
</evidence>
<feature type="transmembrane region" description="Helical" evidence="6">
    <location>
        <begin position="133"/>
        <end position="153"/>
    </location>
</feature>
<evidence type="ECO:0000256" key="2">
    <source>
        <dbReference type="ARBA" id="ARBA00007635"/>
    </source>
</evidence>
<evidence type="ECO:0000256" key="3">
    <source>
        <dbReference type="ARBA" id="ARBA00022692"/>
    </source>
</evidence>
<feature type="transmembrane region" description="Helical" evidence="6">
    <location>
        <begin position="178"/>
        <end position="198"/>
    </location>
</feature>
<dbReference type="EMBL" id="JAAARO010000011">
    <property type="protein sequence ID" value="KAF5740353.1"/>
    <property type="molecule type" value="Genomic_DNA"/>
</dbReference>
<feature type="domain" description="EamA" evidence="8">
    <location>
        <begin position="180"/>
        <end position="318"/>
    </location>
</feature>
<gene>
    <name evidence="9" type="ORF">HS088_TW11G00420</name>
</gene>
<keyword evidence="5 6" id="KW-0472">Membrane</keyword>
<feature type="transmembrane region" description="Helical" evidence="6">
    <location>
        <begin position="275"/>
        <end position="295"/>
    </location>
</feature>
<evidence type="ECO:0000256" key="5">
    <source>
        <dbReference type="ARBA" id="ARBA00023136"/>
    </source>
</evidence>
<dbReference type="InterPro" id="IPR000620">
    <property type="entry name" value="EamA_dom"/>
</dbReference>
<dbReference type="InParanoid" id="A0A7J7D203"/>
<dbReference type="GO" id="GO:0016020">
    <property type="term" value="C:membrane"/>
    <property type="evidence" value="ECO:0007669"/>
    <property type="project" value="UniProtKB-SubCell"/>
</dbReference>
<dbReference type="PANTHER" id="PTHR31218">
    <property type="entry name" value="WAT1-RELATED PROTEIN"/>
    <property type="match status" value="1"/>
</dbReference>
<comment type="subcellular location">
    <subcellularLocation>
        <location evidence="1 6">Membrane</location>
        <topology evidence="1 6">Multi-pass membrane protein</topology>
    </subcellularLocation>
</comment>
<keyword evidence="4 6" id="KW-1133">Transmembrane helix</keyword>
<feature type="region of interest" description="Disordered" evidence="7">
    <location>
        <begin position="328"/>
        <end position="354"/>
    </location>
</feature>
<comment type="caution">
    <text evidence="9">The sequence shown here is derived from an EMBL/GenBank/DDBJ whole genome shotgun (WGS) entry which is preliminary data.</text>
</comment>
<evidence type="ECO:0000313" key="9">
    <source>
        <dbReference type="EMBL" id="KAF5740353.1"/>
    </source>
</evidence>
<keyword evidence="3 6" id="KW-0812">Transmembrane</keyword>
<dbReference type="Pfam" id="PF00892">
    <property type="entry name" value="EamA"/>
    <property type="match status" value="2"/>
</dbReference>
<comment type="similarity">
    <text evidence="2 6">Belongs to the drug/metabolite transporter (DMT) superfamily. Plant drug/metabolite exporter (P-DME) (TC 2.A.7.4) family.</text>
</comment>
<dbReference type="GO" id="GO:0022857">
    <property type="term" value="F:transmembrane transporter activity"/>
    <property type="evidence" value="ECO:0007669"/>
    <property type="project" value="InterPro"/>
</dbReference>
<sequence>MGMASFIWGAAPIMVMLSVECTDVGLAVISKAALTRGMNNFVSVVYYNALATLILLPYVIFHRKRGAPLTLTLLCRFFLLGLIGSSGQMIYFIGVKYSSPTLSSAMGNLIPIFTFALAVIYRMETIDLRRSSSWAKTLGAIVAVMGAFIVTLYKGPEILLASPADFRHQLLFSRQSRWVFGGLLLAVTALLASVWGIVQAHTVKEYPEKMTIVFFFTLSVTIQSAIISFILETNPDSWKLKTSIEVIAIVSQAIFGSLFRISVHTWCLHWKGPVFVSMFRPSAMVIAVVMSVIFLGDTLHLGSIIGSTIIALGFYTVLWGQSQEKNTSLEDEVGSSGTSSQQTPLLPKAADEDI</sequence>
<evidence type="ECO:0000256" key="4">
    <source>
        <dbReference type="ARBA" id="ARBA00022989"/>
    </source>
</evidence>
<dbReference type="AlphaFoldDB" id="A0A7J7D203"/>